<keyword evidence="1" id="KW-0175">Coiled coil</keyword>
<dbReference type="InterPro" id="IPR029063">
    <property type="entry name" value="SAM-dependent_MTases_sf"/>
</dbReference>
<gene>
    <name evidence="4" type="ordered locus">Niako_5557</name>
</gene>
<dbReference type="EMBL" id="CP003178">
    <property type="protein sequence ID" value="AEW01790.1"/>
    <property type="molecule type" value="Genomic_DNA"/>
</dbReference>
<feature type="coiled-coil region" evidence="1">
    <location>
        <begin position="254"/>
        <end position="295"/>
    </location>
</feature>
<sequence>MLQFTGERFIPTNELINDEIGFEHLHRYHSIIPFIQNKSVLDIACGEGYGTALIGKYAQKAVGVDIDDTCIQWGTQHYAAANNKLEFKKGTVDNIPLADNSVDVVVSFETIEHLDAAIQQRFMAEVKRVLHPDGILIISTPNTANYSERYNLNNEFHKKEFEKEEFHEFLKAHFAYAYHFEQGYEIVSTITGSEIKDVHQLTVLNWERNLKKANRKYLISIASNKEVQQTDRLSSVVLQVDKDFLGLIDYIVVLQKQEQQLQTTIEQVKVLEQTIQQLQQTIQQQNEVNNQLAAALIDKDNVITDQNYRVTTVQQQVDQLNGRLSEIYSSDGWKLLSVYYRLKGKILPENSGRYKKVKTLINKLRNKKADSFVVEDFTAAHTFEIEEITSFDKIEFPVFDQPKVSIIIPAYDGWQMNYRCLRSIFKNTHGVSYEVIFADDGSSDETANITEYIKNVVLIRNPANLGFLKNCNNATKFAKGEYILFLNNDTEVTTGWLHSLTQLMDKDHTIGITGSKLIYPDGRLQEAGGIFWQDASAWNYGHKRNPGAPEYTYVKEVDYISGASLMIRKSVWDKIGGFDERYSPAYCEDADLAFEVRKMGLKVVYQPLSVVIHHEGFSHGSDNKPKAGLTTIKEYQKLNILKFKSKWKDELKLQFPNSTNIFWARDRSQLKKTILVIDHYVPHFDKDAGSRTTFQYLQLFTSLGMNVKFIGDNFYKHEPYTTVLQQLGIEVLFGSHYAENWQKWILENEKYFDYILLNRPHISSKYIDFLRSNTKVKIYYYGHDLHFYRELKEYEITNDKKKLNSSREWKKIEYDLFKKADVVLTPTLKEKNIIQADFTNKRIEVMPAFFYPTIPAPIDNFDNRNDIMFVGGFAHGPNLNAVLWYIEKIHPLVLEKMPRTRLIVVGSNVPPQIQKLASASIVIKGFVSDQELEDLYKSVKLIVIPLRYGAGLKGKTVEAMVNGLPIVSTSFGLEGLQVEDWLQPHDNEQDFAKEIISLYNDREALKKISAKMNEYARENFTSEAAAITFKKIFNL</sequence>
<feature type="domain" description="Glycosyltransferase 2-like" evidence="2">
    <location>
        <begin position="405"/>
        <end position="572"/>
    </location>
</feature>
<proteinExistence type="predicted"/>
<evidence type="ECO:0000313" key="4">
    <source>
        <dbReference type="EMBL" id="AEW01790.1"/>
    </source>
</evidence>
<evidence type="ECO:0000256" key="1">
    <source>
        <dbReference type="SAM" id="Coils"/>
    </source>
</evidence>
<name>G8TIH4_NIAKG</name>
<dbReference type="GO" id="GO:0008757">
    <property type="term" value="F:S-adenosylmethionine-dependent methyltransferase activity"/>
    <property type="evidence" value="ECO:0007669"/>
    <property type="project" value="InterPro"/>
</dbReference>
<feature type="domain" description="Methyltransferase type 11" evidence="3">
    <location>
        <begin position="41"/>
        <end position="138"/>
    </location>
</feature>
<protein>
    <submittedName>
        <fullName evidence="4">Glycosyl transferase family 2</fullName>
    </submittedName>
</protein>
<dbReference type="Pfam" id="PF13692">
    <property type="entry name" value="Glyco_trans_1_4"/>
    <property type="match status" value="1"/>
</dbReference>
<dbReference type="AlphaFoldDB" id="G8TIH4"/>
<dbReference type="SUPFAM" id="SSF53448">
    <property type="entry name" value="Nucleotide-diphospho-sugar transferases"/>
    <property type="match status" value="1"/>
</dbReference>
<dbReference type="PATRIC" id="fig|700598.3.peg.5689"/>
<dbReference type="InterPro" id="IPR001173">
    <property type="entry name" value="Glyco_trans_2-like"/>
</dbReference>
<dbReference type="CDD" id="cd02440">
    <property type="entry name" value="AdoMet_MTases"/>
    <property type="match status" value="1"/>
</dbReference>
<organism evidence="4 5">
    <name type="scientific">Niastella koreensis (strain DSM 17620 / KACC 11465 / NBRC 106392 / GR20-10)</name>
    <dbReference type="NCBI Taxonomy" id="700598"/>
    <lineage>
        <taxon>Bacteria</taxon>
        <taxon>Pseudomonadati</taxon>
        <taxon>Bacteroidota</taxon>
        <taxon>Chitinophagia</taxon>
        <taxon>Chitinophagales</taxon>
        <taxon>Chitinophagaceae</taxon>
        <taxon>Niastella</taxon>
    </lineage>
</organism>
<dbReference type="KEGG" id="nko:Niako_5557"/>
<evidence type="ECO:0000259" key="2">
    <source>
        <dbReference type="Pfam" id="PF00535"/>
    </source>
</evidence>
<evidence type="ECO:0000313" key="5">
    <source>
        <dbReference type="Proteomes" id="UP000005438"/>
    </source>
</evidence>
<dbReference type="eggNOG" id="COG1216">
    <property type="taxonomic scope" value="Bacteria"/>
</dbReference>
<dbReference type="SUPFAM" id="SSF53756">
    <property type="entry name" value="UDP-Glycosyltransferase/glycogen phosphorylase"/>
    <property type="match status" value="1"/>
</dbReference>
<dbReference type="Gene3D" id="3.40.50.150">
    <property type="entry name" value="Vaccinia Virus protein VP39"/>
    <property type="match status" value="1"/>
</dbReference>
<dbReference type="eggNOG" id="COG2227">
    <property type="taxonomic scope" value="Bacteria"/>
</dbReference>
<dbReference type="RefSeq" id="WP_014221701.1">
    <property type="nucleotide sequence ID" value="NC_016609.1"/>
</dbReference>
<accession>G8TIH4</accession>
<dbReference type="Proteomes" id="UP000005438">
    <property type="component" value="Chromosome"/>
</dbReference>
<dbReference type="eggNOG" id="COG0438">
    <property type="taxonomic scope" value="Bacteria"/>
</dbReference>
<dbReference type="Pfam" id="PF08241">
    <property type="entry name" value="Methyltransf_11"/>
    <property type="match status" value="1"/>
</dbReference>
<dbReference type="OrthoDB" id="3896938at2"/>
<dbReference type="STRING" id="700598.Niako_5557"/>
<reference evidence="4 5" key="1">
    <citation type="submission" date="2011-12" db="EMBL/GenBank/DDBJ databases">
        <title>The complete genome of Niastella koreensis GR20-10.</title>
        <authorList>
            <consortium name="US DOE Joint Genome Institute (JGI-PGF)"/>
            <person name="Lucas S."/>
            <person name="Han J."/>
            <person name="Lapidus A."/>
            <person name="Bruce D."/>
            <person name="Goodwin L."/>
            <person name="Pitluck S."/>
            <person name="Peters L."/>
            <person name="Kyrpides N."/>
            <person name="Mavromatis K."/>
            <person name="Ivanova N."/>
            <person name="Mikhailova N."/>
            <person name="Davenport K."/>
            <person name="Saunders E."/>
            <person name="Detter J.C."/>
            <person name="Tapia R."/>
            <person name="Han C."/>
            <person name="Land M."/>
            <person name="Hauser L."/>
            <person name="Markowitz V."/>
            <person name="Cheng J.-F."/>
            <person name="Hugenholtz P."/>
            <person name="Woyke T."/>
            <person name="Wu D."/>
            <person name="Tindall B."/>
            <person name="Pomrenke H."/>
            <person name="Brambilla E."/>
            <person name="Klenk H.-P."/>
            <person name="Eisen J.A."/>
        </authorList>
    </citation>
    <scope>NUCLEOTIDE SEQUENCE [LARGE SCALE GENOMIC DNA]</scope>
    <source>
        <strain evidence="5">DSM 17620 / KACC 11465 / NBRC 106392 / GR20-10</strain>
    </source>
</reference>
<dbReference type="Gene3D" id="3.40.50.2000">
    <property type="entry name" value="Glycogen Phosphorylase B"/>
    <property type="match status" value="1"/>
</dbReference>
<dbReference type="CDD" id="cd04186">
    <property type="entry name" value="GT_2_like_c"/>
    <property type="match status" value="1"/>
</dbReference>
<evidence type="ECO:0000259" key="3">
    <source>
        <dbReference type="Pfam" id="PF08241"/>
    </source>
</evidence>
<dbReference type="InterPro" id="IPR013216">
    <property type="entry name" value="Methyltransf_11"/>
</dbReference>
<dbReference type="HOGENOM" id="CLU_006539_0_0_10"/>
<dbReference type="PANTHER" id="PTHR43179">
    <property type="entry name" value="RHAMNOSYLTRANSFERASE WBBL"/>
    <property type="match status" value="1"/>
</dbReference>
<dbReference type="CDD" id="cd03801">
    <property type="entry name" value="GT4_PimA-like"/>
    <property type="match status" value="1"/>
</dbReference>
<dbReference type="SUPFAM" id="SSF53335">
    <property type="entry name" value="S-adenosyl-L-methionine-dependent methyltransferases"/>
    <property type="match status" value="1"/>
</dbReference>
<dbReference type="Gene3D" id="3.90.550.10">
    <property type="entry name" value="Spore Coat Polysaccharide Biosynthesis Protein SpsA, Chain A"/>
    <property type="match status" value="1"/>
</dbReference>
<keyword evidence="4" id="KW-0808">Transferase</keyword>
<dbReference type="InterPro" id="IPR029044">
    <property type="entry name" value="Nucleotide-diphossugar_trans"/>
</dbReference>
<dbReference type="Pfam" id="PF00535">
    <property type="entry name" value="Glycos_transf_2"/>
    <property type="match status" value="1"/>
</dbReference>
<dbReference type="PANTHER" id="PTHR43179:SF7">
    <property type="entry name" value="RHAMNOSYLTRANSFERASE WBBL"/>
    <property type="match status" value="1"/>
</dbReference>